<dbReference type="RefSeq" id="XP_026144022.1">
    <property type="nucleotide sequence ID" value="XM_026288237.1"/>
</dbReference>
<keyword evidence="1" id="KW-1185">Reference proteome</keyword>
<organism evidence="1 2">
    <name type="scientific">Carassius auratus</name>
    <name type="common">Goldfish</name>
    <dbReference type="NCBI Taxonomy" id="7957"/>
    <lineage>
        <taxon>Eukaryota</taxon>
        <taxon>Metazoa</taxon>
        <taxon>Chordata</taxon>
        <taxon>Craniata</taxon>
        <taxon>Vertebrata</taxon>
        <taxon>Euteleostomi</taxon>
        <taxon>Actinopterygii</taxon>
        <taxon>Neopterygii</taxon>
        <taxon>Teleostei</taxon>
        <taxon>Ostariophysi</taxon>
        <taxon>Cypriniformes</taxon>
        <taxon>Cyprinidae</taxon>
        <taxon>Cyprininae</taxon>
        <taxon>Carassius</taxon>
    </lineage>
</organism>
<protein>
    <submittedName>
        <fullName evidence="2">Uncharacterized protein LOC113118825 isoform X4</fullName>
    </submittedName>
</protein>
<evidence type="ECO:0000313" key="1">
    <source>
        <dbReference type="Proteomes" id="UP000515129"/>
    </source>
</evidence>
<sequence>MFSWPKLPDTMSRVHLFRKLCVSKHLVTVWMITMKALMSYLNSSQPNPVFLDTLQENVAMHEDDHPKSSASSGKEPKETKCKVTMEKLFYLNTKILQQIKMLEQRQAVIMNDLAKVKPVLMKRAEEDAHEELFKQQQCSSFETFEAFCQRLEEDKNYQELYNGERWEEGVATCAPDMFEKMCQVFSQTK</sequence>
<name>A0A6P6RF01_CARAU</name>
<dbReference type="Proteomes" id="UP000515129">
    <property type="component" value="Chromosome 18"/>
</dbReference>
<dbReference type="AlphaFoldDB" id="A0A6P6RF01"/>
<proteinExistence type="predicted"/>
<accession>A0A6P6RF01</accession>
<evidence type="ECO:0000313" key="2">
    <source>
        <dbReference type="RefSeq" id="XP_026144022.1"/>
    </source>
</evidence>
<dbReference type="GeneID" id="113118825"/>
<gene>
    <name evidence="2" type="primary">LOC113118825</name>
</gene>
<reference evidence="2" key="1">
    <citation type="submission" date="2025-08" db="UniProtKB">
        <authorList>
            <consortium name="RefSeq"/>
        </authorList>
    </citation>
    <scope>IDENTIFICATION</scope>
    <source>
        <strain evidence="2">Wakin</strain>
        <tissue evidence="2">Muscle</tissue>
    </source>
</reference>